<feature type="region of interest" description="Disordered" evidence="1">
    <location>
        <begin position="1"/>
        <end position="35"/>
    </location>
</feature>
<keyword evidence="3" id="KW-1185">Reference proteome</keyword>
<dbReference type="Proteomes" id="UP000758603">
    <property type="component" value="Unassembled WGS sequence"/>
</dbReference>
<dbReference type="GeneID" id="70125170"/>
<evidence type="ECO:0000313" key="3">
    <source>
        <dbReference type="Proteomes" id="UP000758603"/>
    </source>
</evidence>
<comment type="caution">
    <text evidence="2">The sequence shown here is derived from an EMBL/GenBank/DDBJ whole genome shotgun (WGS) entry which is preliminary data.</text>
</comment>
<organism evidence="2 3">
    <name type="scientific">Truncatella angustata</name>
    <dbReference type="NCBI Taxonomy" id="152316"/>
    <lineage>
        <taxon>Eukaryota</taxon>
        <taxon>Fungi</taxon>
        <taxon>Dikarya</taxon>
        <taxon>Ascomycota</taxon>
        <taxon>Pezizomycotina</taxon>
        <taxon>Sordariomycetes</taxon>
        <taxon>Xylariomycetidae</taxon>
        <taxon>Amphisphaeriales</taxon>
        <taxon>Sporocadaceae</taxon>
        <taxon>Truncatella</taxon>
    </lineage>
</organism>
<feature type="region of interest" description="Disordered" evidence="1">
    <location>
        <begin position="187"/>
        <end position="220"/>
    </location>
</feature>
<evidence type="ECO:0000313" key="2">
    <source>
        <dbReference type="EMBL" id="KAH6651791.1"/>
    </source>
</evidence>
<dbReference type="EMBL" id="JAGPXC010000006">
    <property type="protein sequence ID" value="KAH6651791.1"/>
    <property type="molecule type" value="Genomic_DNA"/>
</dbReference>
<reference evidence="2" key="1">
    <citation type="journal article" date="2021" name="Nat. Commun.">
        <title>Genetic determinants of endophytism in the Arabidopsis root mycobiome.</title>
        <authorList>
            <person name="Mesny F."/>
            <person name="Miyauchi S."/>
            <person name="Thiergart T."/>
            <person name="Pickel B."/>
            <person name="Atanasova L."/>
            <person name="Karlsson M."/>
            <person name="Huettel B."/>
            <person name="Barry K.W."/>
            <person name="Haridas S."/>
            <person name="Chen C."/>
            <person name="Bauer D."/>
            <person name="Andreopoulos W."/>
            <person name="Pangilinan J."/>
            <person name="LaButti K."/>
            <person name="Riley R."/>
            <person name="Lipzen A."/>
            <person name="Clum A."/>
            <person name="Drula E."/>
            <person name="Henrissat B."/>
            <person name="Kohler A."/>
            <person name="Grigoriev I.V."/>
            <person name="Martin F.M."/>
            <person name="Hacquard S."/>
        </authorList>
    </citation>
    <scope>NUCLEOTIDE SEQUENCE</scope>
    <source>
        <strain evidence="2">MPI-SDFR-AT-0073</strain>
    </source>
</reference>
<name>A0A9P8UGK2_9PEZI</name>
<feature type="compositionally biased region" description="Polar residues" evidence="1">
    <location>
        <begin position="9"/>
        <end position="23"/>
    </location>
</feature>
<dbReference type="OrthoDB" id="4588713at2759"/>
<dbReference type="RefSeq" id="XP_045956069.1">
    <property type="nucleotide sequence ID" value="XM_046096277.1"/>
</dbReference>
<gene>
    <name evidence="2" type="ORF">BKA67DRAFT_338216</name>
</gene>
<protein>
    <submittedName>
        <fullName evidence="2">Uncharacterized protein</fullName>
    </submittedName>
</protein>
<accession>A0A9P8UGK2</accession>
<sequence>MDTVKETPKYTTVGSIANTNTTPLQPPTRRGRTAKWPLPVDFGLLTSPTSGFSLGSGMRSPPPADARPLHYSPLRQNTDRAMSPTMDRSSLTASSVSFVNIISARAATLDKEDETSMTSKAARIEAENLDDHTSMKQLSVKSLTNLASYENPKQKIAQKILSRARSTPLQPTRAYSDQISVASMLQSDGTAEHRNDSTASSILSRGPGAPRPLTAGPPGLRQHAIPAVVLESDRASLRNVTSSRTCLSSVREVLRADGYSSSKMVDTLSAEEARVYYQQGLLPANFNFQTQPSATTIERNSSTDECTSHMGNNKKNHISRSAVINALWNEGTEMLGKSINEASYEHTHRDFEKLMGIESNHKEIKPKTVLPKISVQQADLMSIEEHAAPLLSIAFQTLVGSEMFTLSGNLPKLRYQEI</sequence>
<dbReference type="AlphaFoldDB" id="A0A9P8UGK2"/>
<evidence type="ECO:0000256" key="1">
    <source>
        <dbReference type="SAM" id="MobiDB-lite"/>
    </source>
</evidence>
<proteinExistence type="predicted"/>